<dbReference type="EMBL" id="JANLCM010000002">
    <property type="protein sequence ID" value="MCS5720202.1"/>
    <property type="molecule type" value="Genomic_DNA"/>
</dbReference>
<dbReference type="InterPro" id="IPR050194">
    <property type="entry name" value="Glycosyltransferase_grp1"/>
</dbReference>
<evidence type="ECO:0000313" key="3">
    <source>
        <dbReference type="Proteomes" id="UP001165584"/>
    </source>
</evidence>
<reference evidence="2" key="1">
    <citation type="submission" date="2022-08" db="EMBL/GenBank/DDBJ databases">
        <authorList>
            <person name="Deng Y."/>
            <person name="Han X.-F."/>
            <person name="Zhang Y.-Q."/>
        </authorList>
    </citation>
    <scope>NUCLEOTIDE SEQUENCE</scope>
    <source>
        <strain evidence="2">CPCC 205763</strain>
    </source>
</reference>
<organism evidence="2 3">
    <name type="scientific">Herbiconiux aconitum</name>
    <dbReference type="NCBI Taxonomy" id="2970913"/>
    <lineage>
        <taxon>Bacteria</taxon>
        <taxon>Bacillati</taxon>
        <taxon>Actinomycetota</taxon>
        <taxon>Actinomycetes</taxon>
        <taxon>Micrococcales</taxon>
        <taxon>Microbacteriaceae</taxon>
        <taxon>Herbiconiux</taxon>
    </lineage>
</organism>
<dbReference type="Pfam" id="PF13692">
    <property type="entry name" value="Glyco_trans_1_4"/>
    <property type="match status" value="1"/>
</dbReference>
<evidence type="ECO:0000256" key="1">
    <source>
        <dbReference type="ARBA" id="ARBA00021292"/>
    </source>
</evidence>
<keyword evidence="3" id="KW-1185">Reference proteome</keyword>
<protein>
    <recommendedName>
        <fullName evidence="1">D-inositol 3-phosphate glycosyltransferase</fullName>
    </recommendedName>
</protein>
<comment type="caution">
    <text evidence="2">The sequence shown here is derived from an EMBL/GenBank/DDBJ whole genome shotgun (WGS) entry which is preliminary data.</text>
</comment>
<evidence type="ECO:0000313" key="2">
    <source>
        <dbReference type="EMBL" id="MCS5720202.1"/>
    </source>
</evidence>
<accession>A0ABT2GVG3</accession>
<dbReference type="Gene3D" id="3.40.50.2000">
    <property type="entry name" value="Glycogen Phosphorylase B"/>
    <property type="match status" value="2"/>
</dbReference>
<dbReference type="PANTHER" id="PTHR45947">
    <property type="entry name" value="SULFOQUINOVOSYL TRANSFERASE SQD2"/>
    <property type="match status" value="1"/>
</dbReference>
<dbReference type="PANTHER" id="PTHR45947:SF3">
    <property type="entry name" value="SULFOQUINOVOSYL TRANSFERASE SQD2"/>
    <property type="match status" value="1"/>
</dbReference>
<proteinExistence type="predicted"/>
<dbReference type="CDD" id="cd03801">
    <property type="entry name" value="GT4_PimA-like"/>
    <property type="match status" value="1"/>
</dbReference>
<dbReference type="SUPFAM" id="SSF53756">
    <property type="entry name" value="UDP-Glycosyltransferase/glycogen phosphorylase"/>
    <property type="match status" value="1"/>
</dbReference>
<gene>
    <name evidence="2" type="ORF">N1027_18880</name>
</gene>
<name>A0ABT2GVG3_9MICO</name>
<dbReference type="Proteomes" id="UP001165584">
    <property type="component" value="Unassembled WGS sequence"/>
</dbReference>
<sequence length="264" mass="27081">MPGIGDDGETARRECEALGAARRVITTSEWTRSELTARALAHPDRIVVARPGTDAVATATGSLSGGSLLCVGAVAAHKGQDLLVAALAGLSDVPGWTCSIIGSLQADPDFALRTATAVGAARLTDRVALTGVLTGQRLEDAYATADLVVAPSRVESYGMVVAEALAHGIPVVAARVGGIPEAIADSRAGVLIPANDPHALQLVLRHWWEHSGRRAGLKAEALRSRGAARSWNETAAIVTTALRSALGAGSAGRYAAESERQCAG</sequence>